<dbReference type="AlphaFoldDB" id="A0AAV0Y6U7"/>
<evidence type="ECO:0000313" key="2">
    <source>
        <dbReference type="Proteomes" id="UP001160148"/>
    </source>
</evidence>
<dbReference type="PANTHER" id="PTHR33053:SF24">
    <property type="entry name" value="TRANSPOSASE DOMAIN-CONTAINING PROTEIN"/>
    <property type="match status" value="1"/>
</dbReference>
<comment type="caution">
    <text evidence="1">The sequence shown here is derived from an EMBL/GenBank/DDBJ whole genome shotgun (WGS) entry which is preliminary data.</text>
</comment>
<accession>A0AAV0Y6U7</accession>
<dbReference type="EMBL" id="CARXXK010001524">
    <property type="protein sequence ID" value="CAI6376610.1"/>
    <property type="molecule type" value="Genomic_DNA"/>
</dbReference>
<protein>
    <recommendedName>
        <fullName evidence="3">Transposase domain-containing protein</fullName>
    </recommendedName>
</protein>
<proteinExistence type="predicted"/>
<gene>
    <name evidence="1" type="ORF">MEUPH1_LOCUS29959</name>
</gene>
<keyword evidence="2" id="KW-1185">Reference proteome</keyword>
<name>A0AAV0Y6U7_9HEMI</name>
<reference evidence="1 2" key="1">
    <citation type="submission" date="2023-01" db="EMBL/GenBank/DDBJ databases">
        <authorList>
            <person name="Whitehead M."/>
        </authorList>
    </citation>
    <scope>NUCLEOTIDE SEQUENCE [LARGE SCALE GENOMIC DNA]</scope>
</reference>
<dbReference type="Proteomes" id="UP001160148">
    <property type="component" value="Unassembled WGS sequence"/>
</dbReference>
<evidence type="ECO:0000313" key="1">
    <source>
        <dbReference type="EMBL" id="CAI6376610.1"/>
    </source>
</evidence>
<organism evidence="1 2">
    <name type="scientific">Macrosiphum euphorbiae</name>
    <name type="common">potato aphid</name>
    <dbReference type="NCBI Taxonomy" id="13131"/>
    <lineage>
        <taxon>Eukaryota</taxon>
        <taxon>Metazoa</taxon>
        <taxon>Ecdysozoa</taxon>
        <taxon>Arthropoda</taxon>
        <taxon>Hexapoda</taxon>
        <taxon>Insecta</taxon>
        <taxon>Pterygota</taxon>
        <taxon>Neoptera</taxon>
        <taxon>Paraneoptera</taxon>
        <taxon>Hemiptera</taxon>
        <taxon>Sternorrhyncha</taxon>
        <taxon>Aphidomorpha</taxon>
        <taxon>Aphidoidea</taxon>
        <taxon>Aphididae</taxon>
        <taxon>Macrosiphini</taxon>
        <taxon>Macrosiphum</taxon>
    </lineage>
</organism>
<sequence length="697" mass="80621">MIRSYRSKRRKIQEELEFLNNNRPTILNSVKPLNEPVLDTNNVLKSSSVPSSNLTKSNVLDSGENYIFDTKQKNNIFIENPIVNQCVESTYDITNNVGTSPTTYNFKNDSERLKLNLANWAIERNVAQNTVNDLLSILKQHKCFEEIPSDCRTLLSSSSSKTKDIRVVNPGNYYHFGLKRGIENTLKRVRIEGNIKVVVGIDGLPLSKSSSSQFWPILAYLDPYKGYIFLIGLYHGHKKPADSNDFLRNFIEEAEDLVRNGIYLDNKIRTVSIHSICADAPAKSFIMKIKGHTGYFSCTRCLAEGEHVGSTCFPFKESNCRERTHEGYINKSQEEHHVGDSLSDLIRIPGFDMVKSFPLDYMHLVALGVMRKLIHFWLHKGPLTVRLPSWKIKKISTNLMFLKSAITNDFVRKPRLIQDVSHWKATELRQFLIYTGPLALKNVLNDKVYNHFMVLNIAMTILLSPNIDEKLLNYSDKLLKHFVKKFEEIYGSKYISHNVHGLLHISQDYKRYGSLDFCCCFPFENHMKILKKMVRKHHKPLEQVVRRYDEQIKNLIVESKSELHNRNIILNYEHSNGPLLETACGPQYLKITLNTKMIINIRSSSDIYVLTKAMEVVKIINIAHCILTKEPIIIGYYYKNKESFYDKPINSEKLDIYIVNNLSNNLKCWKITDIHRKIILFSFENQQVTFPILHSEC</sequence>
<dbReference type="PANTHER" id="PTHR33053">
    <property type="entry name" value="PROTEIN, PUTATIVE-RELATED"/>
    <property type="match status" value="1"/>
</dbReference>
<evidence type="ECO:0008006" key="3">
    <source>
        <dbReference type="Google" id="ProtNLM"/>
    </source>
</evidence>